<dbReference type="AlphaFoldDB" id="A0ABD8B3L4"/>
<evidence type="ECO:0000313" key="4">
    <source>
        <dbReference type="Proteomes" id="UP001364764"/>
    </source>
</evidence>
<dbReference type="Proteomes" id="UP001364764">
    <property type="component" value="Plasmid pY5S7-2"/>
</dbReference>
<feature type="region of interest" description="Disordered" evidence="1">
    <location>
        <begin position="36"/>
        <end position="58"/>
    </location>
</feature>
<protein>
    <submittedName>
        <fullName evidence="3">Uncharacterized protein</fullName>
    </submittedName>
</protein>
<keyword evidence="2" id="KW-1133">Transmembrane helix</keyword>
<feature type="region of interest" description="Disordered" evidence="1">
    <location>
        <begin position="758"/>
        <end position="805"/>
    </location>
</feature>
<evidence type="ECO:0000256" key="1">
    <source>
        <dbReference type="SAM" id="MobiDB-lite"/>
    </source>
</evidence>
<dbReference type="RefSeq" id="WP_338709262.1">
    <property type="nucleotide sequence ID" value="NZ_CP145894.1"/>
</dbReference>
<feature type="compositionally biased region" description="Basic residues" evidence="1">
    <location>
        <begin position="770"/>
        <end position="780"/>
    </location>
</feature>
<feature type="transmembrane region" description="Helical" evidence="2">
    <location>
        <begin position="304"/>
        <end position="323"/>
    </location>
</feature>
<name>A0ABD8B3L4_PAEAM</name>
<reference evidence="3 4" key="1">
    <citation type="submission" date="2024-02" db="EMBL/GenBank/DDBJ databases">
        <title>Complete sequences of two Paenibacillus sp. strains and one Lysinibacillus strain isolated from the environment on STAA medium highlight biotechnological potential.</title>
        <authorList>
            <person name="Attere S.A."/>
            <person name="Piche L.C."/>
            <person name="Intertaglia L."/>
            <person name="Lami R."/>
            <person name="Charette S.J."/>
            <person name="Vincent A.T."/>
        </authorList>
    </citation>
    <scope>NUCLEOTIDE SEQUENCE [LARGE SCALE GENOMIC DNA]</scope>
    <source>
        <strain evidence="3 4">Y5S-7</strain>
        <plasmid evidence="3 4">pY5S7-2</plasmid>
    </source>
</reference>
<dbReference type="EMBL" id="CP145894">
    <property type="protein sequence ID" value="WWP24171.1"/>
    <property type="molecule type" value="Genomic_DNA"/>
</dbReference>
<proteinExistence type="predicted"/>
<accession>A0ABD8B3L4</accession>
<gene>
    <name evidence="3" type="ORF">V6668_31950</name>
</gene>
<feature type="transmembrane region" description="Helical" evidence="2">
    <location>
        <begin position="166"/>
        <end position="191"/>
    </location>
</feature>
<organism evidence="3 4">
    <name type="scientific">Paenibacillus amylolyticus</name>
    <dbReference type="NCBI Taxonomy" id="1451"/>
    <lineage>
        <taxon>Bacteria</taxon>
        <taxon>Bacillati</taxon>
        <taxon>Bacillota</taxon>
        <taxon>Bacilli</taxon>
        <taxon>Bacillales</taxon>
        <taxon>Paenibacillaceae</taxon>
        <taxon>Paenibacillus</taxon>
    </lineage>
</organism>
<keyword evidence="2" id="KW-0812">Transmembrane</keyword>
<feature type="transmembrane region" description="Helical" evidence="2">
    <location>
        <begin position="248"/>
        <end position="266"/>
    </location>
</feature>
<feature type="transmembrane region" description="Helical" evidence="2">
    <location>
        <begin position="131"/>
        <end position="154"/>
    </location>
</feature>
<feature type="transmembrane region" description="Helical" evidence="2">
    <location>
        <begin position="273"/>
        <end position="292"/>
    </location>
</feature>
<dbReference type="GeneID" id="93480189"/>
<feature type="compositionally biased region" description="Basic and acidic residues" evidence="1">
    <location>
        <begin position="781"/>
        <end position="805"/>
    </location>
</feature>
<geneLocation type="plasmid" evidence="3 4">
    <name>pY5S7-2</name>
</geneLocation>
<keyword evidence="3" id="KW-0614">Plasmid</keyword>
<sequence length="805" mass="89672">MNNLQLKRIGVVMILIFAFITSFVPYNAAASEVQSTSSNTSTSQPPSGEEVQSESGSGSDKWYIPDWVIDLIEKIDNMIQNFKDLMSGKLIKEAIVGFIVLMTDDALTPLYDAFSKGFLFTPQVAEIDGVWSTWSIFMILAMVAILLAVLFLSIQVYRGKAALKTILKTFIGAFVINFISLTILNIINVLINMGTQNMLQGALGTSGIIYQGLDGQQILKALIVGVEGITDPTYAGQTLGQVVVETPGGVFVLICYSLFIVLPFYLVVVGKQLVLILMAVLVPGWISYAAFSGKYETLIGFLNLYIRTLFTGFLCAIYWAIFVQQQSKWSKGEGFFAALGIPPVLLALFMGLMLLFAIYFIWIKPLFSAIKNPISLNGANVVEGLSKFGVKTSESLSNMGKRFGSEGLQKRASDLEHASRNLGDTAERIKNQRSVTADSIASRLTGGISDSMRNLEYKEPETWVKESNNIISVEENDIELGTAKTFVSTENMEKKLVEKGFAAGAVIDIKGDDKKTVEAQLASLESEQREGIRWSTHTGKLFIPDVADNVYESLQKAGVDVSVIQESFEKDGLAVQMETGKPMMLEETKGAEKALKAVEKALPYHVETNLSPADANQMYKEMSSRSDEFDWVDDLQMENDKLWIPKEHAEDIQHVMEEMISNLTNKTRMDFPKNAQFAEKMITEWKDHAGKEWAKEIELGKDGSHVYVPEKHKKEFVKSFDEYRKDKTPFWRARNGKTYVVKDGVPVMNGQPPLNGLDMGSYEAFQNEMRHKHASQKRKTRPETRSKPETKKKPENKGVGGGEKK</sequence>
<evidence type="ECO:0000256" key="2">
    <source>
        <dbReference type="SAM" id="Phobius"/>
    </source>
</evidence>
<keyword evidence="2" id="KW-0472">Membrane</keyword>
<evidence type="ECO:0000313" key="3">
    <source>
        <dbReference type="EMBL" id="WWP24171.1"/>
    </source>
</evidence>
<feature type="transmembrane region" description="Helical" evidence="2">
    <location>
        <begin position="335"/>
        <end position="362"/>
    </location>
</feature>